<dbReference type="InterPro" id="IPR051542">
    <property type="entry name" value="Hydrogenase_cytochrome"/>
</dbReference>
<feature type="domain" description="Cytochrome b561 bacterial/Ni-hydrogenase" evidence="7">
    <location>
        <begin position="7"/>
        <end position="178"/>
    </location>
</feature>
<reference evidence="8 9" key="1">
    <citation type="submission" date="2018-12" db="EMBL/GenBank/DDBJ databases">
        <authorList>
            <person name="Li A."/>
            <person name="Zhang M."/>
            <person name="Zhu H."/>
        </authorList>
    </citation>
    <scope>NUCLEOTIDE SEQUENCE [LARGE SCALE GENOMIC DNA]</scope>
    <source>
        <strain evidence="8 9">R04H25</strain>
    </source>
</reference>
<evidence type="ECO:0000313" key="8">
    <source>
        <dbReference type="EMBL" id="RWU11699.1"/>
    </source>
</evidence>
<dbReference type="AlphaFoldDB" id="A0A451GF03"/>
<dbReference type="Pfam" id="PF01292">
    <property type="entry name" value="Ni_hydr_CYTB"/>
    <property type="match status" value="1"/>
</dbReference>
<evidence type="ECO:0000256" key="3">
    <source>
        <dbReference type="ARBA" id="ARBA00022692"/>
    </source>
</evidence>
<dbReference type="InterPro" id="IPR011577">
    <property type="entry name" value="Cyt_b561_bac/Ni-Hgenase"/>
</dbReference>
<feature type="transmembrane region" description="Helical" evidence="6">
    <location>
        <begin position="95"/>
        <end position="116"/>
    </location>
</feature>
<keyword evidence="2" id="KW-1003">Cell membrane</keyword>
<dbReference type="GO" id="GO:0005886">
    <property type="term" value="C:plasma membrane"/>
    <property type="evidence" value="ECO:0007669"/>
    <property type="project" value="UniProtKB-SubCell"/>
</dbReference>
<comment type="caution">
    <text evidence="8">The sequence shown here is derived from an EMBL/GenBank/DDBJ whole genome shotgun (WGS) entry which is preliminary data.</text>
</comment>
<feature type="transmembrane region" description="Helical" evidence="6">
    <location>
        <begin position="145"/>
        <end position="167"/>
    </location>
</feature>
<dbReference type="GO" id="GO:0009055">
    <property type="term" value="F:electron transfer activity"/>
    <property type="evidence" value="ECO:0007669"/>
    <property type="project" value="InterPro"/>
</dbReference>
<keyword evidence="5 6" id="KW-0472">Membrane</keyword>
<accession>A0A451GF03</accession>
<dbReference type="Gene3D" id="1.20.950.20">
    <property type="entry name" value="Transmembrane di-heme cytochromes, Chain C"/>
    <property type="match status" value="1"/>
</dbReference>
<evidence type="ECO:0000313" key="9">
    <source>
        <dbReference type="Proteomes" id="UP000288789"/>
    </source>
</evidence>
<proteinExistence type="predicted"/>
<evidence type="ECO:0000256" key="6">
    <source>
        <dbReference type="SAM" id="Phobius"/>
    </source>
</evidence>
<dbReference type="OrthoDB" id="196472at2"/>
<protein>
    <submittedName>
        <fullName evidence="8">Cytochrome B</fullName>
    </submittedName>
</protein>
<dbReference type="PANTHER" id="PTHR30485:SF2">
    <property type="entry name" value="BLL0597 PROTEIN"/>
    <property type="match status" value="1"/>
</dbReference>
<dbReference type="RefSeq" id="WP_128351988.1">
    <property type="nucleotide sequence ID" value="NZ_RSFE01000003.1"/>
</dbReference>
<dbReference type="SUPFAM" id="SSF81342">
    <property type="entry name" value="Transmembrane di-heme cytochromes"/>
    <property type="match status" value="1"/>
</dbReference>
<dbReference type="GO" id="GO:0020037">
    <property type="term" value="F:heme binding"/>
    <property type="evidence" value="ECO:0007669"/>
    <property type="project" value="TreeGrafter"/>
</dbReference>
<feature type="transmembrane region" description="Helical" evidence="6">
    <location>
        <begin position="9"/>
        <end position="27"/>
    </location>
</feature>
<evidence type="ECO:0000259" key="7">
    <source>
        <dbReference type="Pfam" id="PF01292"/>
    </source>
</evidence>
<keyword evidence="4 6" id="KW-1133">Transmembrane helix</keyword>
<evidence type="ECO:0000256" key="2">
    <source>
        <dbReference type="ARBA" id="ARBA00022475"/>
    </source>
</evidence>
<dbReference type="GO" id="GO:0022904">
    <property type="term" value="P:respiratory electron transport chain"/>
    <property type="evidence" value="ECO:0007669"/>
    <property type="project" value="InterPro"/>
</dbReference>
<evidence type="ECO:0000256" key="1">
    <source>
        <dbReference type="ARBA" id="ARBA00004651"/>
    </source>
</evidence>
<feature type="transmembrane region" description="Helical" evidence="6">
    <location>
        <begin position="188"/>
        <end position="209"/>
    </location>
</feature>
<name>A0A451GF03_9GAMM</name>
<comment type="subcellular location">
    <subcellularLocation>
        <location evidence="1">Cell membrane</location>
        <topology evidence="1">Multi-pass membrane protein</topology>
    </subcellularLocation>
</comment>
<evidence type="ECO:0000256" key="4">
    <source>
        <dbReference type="ARBA" id="ARBA00022989"/>
    </source>
</evidence>
<keyword evidence="3 6" id="KW-0812">Transmembrane</keyword>
<gene>
    <name evidence="8" type="ORF">EGC76_05410</name>
</gene>
<organism evidence="8 9">
    <name type="scientific">Pseudidiomarina gelatinasegens</name>
    <dbReference type="NCBI Taxonomy" id="2487740"/>
    <lineage>
        <taxon>Bacteria</taxon>
        <taxon>Pseudomonadati</taxon>
        <taxon>Pseudomonadota</taxon>
        <taxon>Gammaproteobacteria</taxon>
        <taxon>Alteromonadales</taxon>
        <taxon>Idiomarinaceae</taxon>
        <taxon>Pseudidiomarina</taxon>
    </lineage>
</organism>
<dbReference type="EMBL" id="RSFE01000003">
    <property type="protein sequence ID" value="RWU11699.1"/>
    <property type="molecule type" value="Genomic_DNA"/>
</dbReference>
<dbReference type="InterPro" id="IPR016174">
    <property type="entry name" value="Di-haem_cyt_TM"/>
</dbReference>
<sequence length="210" mass="22909">MQRVKIWDSFVRLSHWLMVILVVLMWFTAEEGYMDRHLQLAGVLGALVVTRIVWGFFGSESARFSRFIKGPKAVSHHLQELKAGDYKPSNTHNAAGGWAVVIILSLLAVQFGTGLFSSDDIFYSGPLAGVVGADASEVFSEIHEISFNVLVIFIALHVIAIALYRLRGVNLTAAMFHGKRAGVKAPKLVPGIIAIAAAAILAAAFYTWIN</sequence>
<dbReference type="Proteomes" id="UP000288789">
    <property type="component" value="Unassembled WGS sequence"/>
</dbReference>
<dbReference type="PANTHER" id="PTHR30485">
    <property type="entry name" value="NI/FE-HYDROGENASE 1 B-TYPE CYTOCHROME SUBUNIT"/>
    <property type="match status" value="1"/>
</dbReference>
<keyword evidence="9" id="KW-1185">Reference proteome</keyword>
<evidence type="ECO:0000256" key="5">
    <source>
        <dbReference type="ARBA" id="ARBA00023136"/>
    </source>
</evidence>
<feature type="transmembrane region" description="Helical" evidence="6">
    <location>
        <begin position="39"/>
        <end position="57"/>
    </location>
</feature>